<evidence type="ECO:0000256" key="1">
    <source>
        <dbReference type="HAMAP-Rule" id="MF_00934"/>
    </source>
</evidence>
<feature type="binding site" evidence="1">
    <location>
        <position position="33"/>
    </location>
    <ligand>
        <name>S-adenosyl-L-methionine</name>
        <dbReference type="ChEBI" id="CHEBI:59789"/>
    </ligand>
</feature>
<evidence type="ECO:0000313" key="2">
    <source>
        <dbReference type="EMBL" id="SFE33095.1"/>
    </source>
</evidence>
<dbReference type="PANTHER" id="PTHR37426:SF1">
    <property type="entry name" value="RIBOSOMAL RNA LARGE SUBUNIT METHYLTRANSFERASE J"/>
    <property type="match status" value="1"/>
</dbReference>
<dbReference type="EC" id="2.1.1.266" evidence="1"/>
<keyword evidence="1" id="KW-0694">RNA-binding</keyword>
<feature type="binding site" evidence="1">
    <location>
        <position position="135"/>
    </location>
    <ligand>
        <name>S-adenosyl-L-methionine</name>
        <dbReference type="ChEBI" id="CHEBI:59789"/>
    </ligand>
</feature>
<feature type="binding site" evidence="1">
    <location>
        <position position="117"/>
    </location>
    <ligand>
        <name>S-adenosyl-L-methionine</name>
        <dbReference type="ChEBI" id="CHEBI:59789"/>
    </ligand>
</feature>
<protein>
    <recommendedName>
        <fullName evidence="1">Ribosomal RNA large subunit methyltransferase J</fullName>
        <ecNumber evidence="1">2.1.1.266</ecNumber>
    </recommendedName>
    <alternativeName>
        <fullName evidence="1">23S rRNA (adenine(2030)-N6)-methyltransferase</fullName>
    </alternativeName>
    <alternativeName>
        <fullName evidence="1">23S rRNA m6A2030 methyltransferase</fullName>
    </alternativeName>
</protein>
<dbReference type="PANTHER" id="PTHR37426">
    <property type="entry name" value="RIBOSOMAL RNA LARGE SUBUNIT METHYLTRANSFERASE J"/>
    <property type="match status" value="1"/>
</dbReference>
<evidence type="ECO:0000313" key="3">
    <source>
        <dbReference type="Proteomes" id="UP000199400"/>
    </source>
</evidence>
<dbReference type="InterPro" id="IPR029063">
    <property type="entry name" value="SAM-dependent_MTases_sf"/>
</dbReference>
<dbReference type="GO" id="GO:0005829">
    <property type="term" value="C:cytosol"/>
    <property type="evidence" value="ECO:0007669"/>
    <property type="project" value="TreeGrafter"/>
</dbReference>
<comment type="function">
    <text evidence="1">Specifically methylates the adenine in position 2030 of 23S rRNA.</text>
</comment>
<dbReference type="Proteomes" id="UP000199400">
    <property type="component" value="Unassembled WGS sequence"/>
</dbReference>
<keyword evidence="1 2" id="KW-0489">Methyltransferase</keyword>
<sequence>MHYFRAEPWTGSSLPMNYRHAFHAGNAADVFKHVVLLQLVRRLQHKPAPLSYVDTHAGRGRYPLDFGDAARSREFQRGIARLWPARGAADLPPELADYLARVAELNISGALATYPGSPRLVRSVMRPDDRMILCELQPGEAAALRDEFSVRGEHGPRRDPQVAIHQRDGYEALAALLPPTPRRGLVLIDPPYERPDEFAAALAGVELARRRWPQACTALWYPIKGPLAATLLHAAVLRSGLRDVLCLELRTRPDDPAVLSGSGLLLAGAPWQTDTVFGALLPRLAALLAEDEFPGDARVDWLVPP</sequence>
<dbReference type="AlphaFoldDB" id="A0A1I1ZN70"/>
<keyword evidence="1" id="KW-0698">rRNA processing</keyword>
<keyword evidence="3" id="KW-1185">Reference proteome</keyword>
<dbReference type="GO" id="GO:0036307">
    <property type="term" value="F:23S rRNA (adenine(2030)-N(6))-methyltransferase activity"/>
    <property type="evidence" value="ECO:0007669"/>
    <property type="project" value="UniProtKB-UniRule"/>
</dbReference>
<feature type="binding site" evidence="1">
    <location>
        <position position="56"/>
    </location>
    <ligand>
        <name>S-adenosyl-L-methionine</name>
        <dbReference type="ChEBI" id="CHEBI:59789"/>
    </ligand>
</feature>
<proteinExistence type="inferred from homology"/>
<comment type="catalytic activity">
    <reaction evidence="1">
        <text>adenosine(2030) in 23S rRNA + S-adenosyl-L-methionine = N(6)-methyladenosine(2030) in 23S rRNA + S-adenosyl-L-homocysteine + H(+)</text>
        <dbReference type="Rhea" id="RHEA:43736"/>
        <dbReference type="Rhea" id="RHEA-COMP:10668"/>
        <dbReference type="Rhea" id="RHEA-COMP:10669"/>
        <dbReference type="ChEBI" id="CHEBI:15378"/>
        <dbReference type="ChEBI" id="CHEBI:57856"/>
        <dbReference type="ChEBI" id="CHEBI:59789"/>
        <dbReference type="ChEBI" id="CHEBI:74411"/>
        <dbReference type="ChEBI" id="CHEBI:74449"/>
        <dbReference type="EC" id="2.1.1.266"/>
    </reaction>
</comment>
<dbReference type="GO" id="GO:0003723">
    <property type="term" value="F:RNA binding"/>
    <property type="evidence" value="ECO:0007669"/>
    <property type="project" value="UniProtKB-UniRule"/>
</dbReference>
<dbReference type="Pfam" id="PF04378">
    <property type="entry name" value="RsmJ"/>
    <property type="match status" value="1"/>
</dbReference>
<comment type="similarity">
    <text evidence="1">Belongs to the RlmJ family.</text>
</comment>
<feature type="binding site" evidence="1">
    <location>
        <position position="189"/>
    </location>
    <ligand>
        <name>S-adenosyl-L-methionine</name>
        <dbReference type="ChEBI" id="CHEBI:59789"/>
    </ligand>
</feature>
<feature type="site" description="Interaction with substrate rRNA" evidence="1">
    <location>
        <position position="18"/>
    </location>
</feature>
<dbReference type="SUPFAM" id="SSF53335">
    <property type="entry name" value="S-adenosyl-L-methionine-dependent methyltransferases"/>
    <property type="match status" value="1"/>
</dbReference>
<name>A0A1I1ZN70_9BACT</name>
<feature type="binding site" evidence="1">
    <location>
        <begin position="168"/>
        <end position="169"/>
    </location>
    <ligand>
        <name>S-adenosyl-L-methionine</name>
        <dbReference type="ChEBI" id="CHEBI:59789"/>
    </ligand>
</feature>
<comment type="subunit">
    <text evidence="1">Monomer.</text>
</comment>
<dbReference type="GO" id="GO:0070475">
    <property type="term" value="P:rRNA base methylation"/>
    <property type="evidence" value="ECO:0007669"/>
    <property type="project" value="UniProtKB-UniRule"/>
</dbReference>
<dbReference type="Gene3D" id="3.40.50.150">
    <property type="entry name" value="Vaccinia Virus protein VP39"/>
    <property type="match status" value="1"/>
</dbReference>
<keyword evidence="1 2" id="KW-0808">Transferase</keyword>
<dbReference type="EMBL" id="FOMX01000012">
    <property type="protein sequence ID" value="SFE33095.1"/>
    <property type="molecule type" value="Genomic_DNA"/>
</dbReference>
<accession>A0A1I1ZN70</accession>
<reference evidence="3" key="1">
    <citation type="submission" date="2016-10" db="EMBL/GenBank/DDBJ databases">
        <authorList>
            <person name="Varghese N."/>
            <person name="Submissions S."/>
        </authorList>
    </citation>
    <scope>NUCLEOTIDE SEQUENCE [LARGE SCALE GENOMIC DNA]</scope>
    <source>
        <strain evidence="3">ATCC 25963</strain>
    </source>
</reference>
<organism evidence="2 3">
    <name type="scientific">Nannocystis exedens</name>
    <dbReference type="NCBI Taxonomy" id="54"/>
    <lineage>
        <taxon>Bacteria</taxon>
        <taxon>Pseudomonadati</taxon>
        <taxon>Myxococcota</taxon>
        <taxon>Polyangia</taxon>
        <taxon>Nannocystales</taxon>
        <taxon>Nannocystaceae</taxon>
        <taxon>Nannocystis</taxon>
    </lineage>
</organism>
<feature type="active site" description="Proton acceptor" evidence="1">
    <location>
        <position position="189"/>
    </location>
</feature>
<dbReference type="InterPro" id="IPR007473">
    <property type="entry name" value="RlmJ"/>
</dbReference>
<gene>
    <name evidence="1" type="primary">rlmJ</name>
    <name evidence="2" type="ORF">SAMN02745121_03865</name>
</gene>
<dbReference type="STRING" id="54.SAMN02745121_03865"/>
<dbReference type="HAMAP" id="MF_00934">
    <property type="entry name" value="23SrRNA_methyltr_J"/>
    <property type="match status" value="1"/>
</dbReference>
<keyword evidence="1" id="KW-0949">S-adenosyl-L-methionine</keyword>